<name>A0AAD6QWY6_9ROSI</name>
<comment type="caution">
    <text evidence="2">The sequence shown here is derived from an EMBL/GenBank/DDBJ whole genome shotgun (WGS) entry which is preliminary data.</text>
</comment>
<evidence type="ECO:0000313" key="3">
    <source>
        <dbReference type="Proteomes" id="UP001164929"/>
    </source>
</evidence>
<dbReference type="Proteomes" id="UP001164929">
    <property type="component" value="Chromosome 5"/>
</dbReference>
<accession>A0AAD6QWY6</accession>
<evidence type="ECO:0000313" key="1">
    <source>
        <dbReference type="EMBL" id="KAJ6997943.1"/>
    </source>
</evidence>
<sequence>MGPQKSLSCLASSIMVHLPQLGLSFTATVLSALSPLSSPSSICILDDPVPLKLPVGFDGWTKRLEKLCTLMLQSLGIRWRMVDGCTKN</sequence>
<dbReference type="AlphaFoldDB" id="A0AAD6QWY6"/>
<reference evidence="2" key="1">
    <citation type="journal article" date="2023" name="Mol. Ecol. Resour.">
        <title>Chromosome-level genome assembly of a triploid poplar Populus alba 'Berolinensis'.</title>
        <authorList>
            <person name="Chen S."/>
            <person name="Yu Y."/>
            <person name="Wang X."/>
            <person name="Wang S."/>
            <person name="Zhang T."/>
            <person name="Zhou Y."/>
            <person name="He R."/>
            <person name="Meng N."/>
            <person name="Wang Y."/>
            <person name="Liu W."/>
            <person name="Liu Z."/>
            <person name="Liu J."/>
            <person name="Guo Q."/>
            <person name="Huang H."/>
            <person name="Sederoff R.R."/>
            <person name="Wang G."/>
            <person name="Qu G."/>
            <person name="Chen S."/>
        </authorList>
    </citation>
    <scope>NUCLEOTIDE SEQUENCE</scope>
    <source>
        <strain evidence="2">SC-2020</strain>
    </source>
</reference>
<proteinExistence type="predicted"/>
<gene>
    <name evidence="1" type="ORF">NC653_014234</name>
    <name evidence="2" type="ORF">NC653_014321</name>
</gene>
<dbReference type="EMBL" id="JAQIZT010000005">
    <property type="protein sequence ID" value="KAJ6998082.1"/>
    <property type="molecule type" value="Genomic_DNA"/>
</dbReference>
<keyword evidence="3" id="KW-1185">Reference proteome</keyword>
<dbReference type="EMBL" id="JAQIZT010000005">
    <property type="protein sequence ID" value="KAJ6997943.1"/>
    <property type="molecule type" value="Genomic_DNA"/>
</dbReference>
<organism evidence="2 3">
    <name type="scientific">Populus alba x Populus x berolinensis</name>
    <dbReference type="NCBI Taxonomy" id="444605"/>
    <lineage>
        <taxon>Eukaryota</taxon>
        <taxon>Viridiplantae</taxon>
        <taxon>Streptophyta</taxon>
        <taxon>Embryophyta</taxon>
        <taxon>Tracheophyta</taxon>
        <taxon>Spermatophyta</taxon>
        <taxon>Magnoliopsida</taxon>
        <taxon>eudicotyledons</taxon>
        <taxon>Gunneridae</taxon>
        <taxon>Pentapetalae</taxon>
        <taxon>rosids</taxon>
        <taxon>fabids</taxon>
        <taxon>Malpighiales</taxon>
        <taxon>Salicaceae</taxon>
        <taxon>Saliceae</taxon>
        <taxon>Populus</taxon>
    </lineage>
</organism>
<evidence type="ECO:0000313" key="2">
    <source>
        <dbReference type="EMBL" id="KAJ6998082.1"/>
    </source>
</evidence>
<protein>
    <submittedName>
        <fullName evidence="2">Uncharacterized protein</fullName>
    </submittedName>
</protein>